<gene>
    <name evidence="4" type="ORF">IAA21_03135</name>
</gene>
<dbReference type="Proteomes" id="UP000824041">
    <property type="component" value="Unassembled WGS sequence"/>
</dbReference>
<dbReference type="PANTHER" id="PTHR33495:SF2">
    <property type="entry name" value="ANTI-SIGMA FACTOR ANTAGONIST TM_1081-RELATED"/>
    <property type="match status" value="1"/>
</dbReference>
<evidence type="ECO:0000313" key="4">
    <source>
        <dbReference type="EMBL" id="HIZ21777.1"/>
    </source>
</evidence>
<dbReference type="Gene3D" id="3.30.750.24">
    <property type="entry name" value="STAS domain"/>
    <property type="match status" value="1"/>
</dbReference>
<comment type="caution">
    <text evidence="4">The sequence shown here is derived from an EMBL/GenBank/DDBJ whole genome shotgun (WGS) entry which is preliminary data.</text>
</comment>
<dbReference type="AlphaFoldDB" id="A0A9D2DRC0"/>
<dbReference type="Pfam" id="PF01740">
    <property type="entry name" value="STAS"/>
    <property type="match status" value="1"/>
</dbReference>
<dbReference type="GO" id="GO:0043856">
    <property type="term" value="F:anti-sigma factor antagonist activity"/>
    <property type="evidence" value="ECO:0007669"/>
    <property type="project" value="InterPro"/>
</dbReference>
<dbReference type="InterPro" id="IPR036513">
    <property type="entry name" value="STAS_dom_sf"/>
</dbReference>
<dbReference type="NCBIfam" id="TIGR00377">
    <property type="entry name" value="ant_ant_sig"/>
    <property type="match status" value="1"/>
</dbReference>
<feature type="domain" description="STAS" evidence="3">
    <location>
        <begin position="1"/>
        <end position="104"/>
    </location>
</feature>
<dbReference type="InterPro" id="IPR003658">
    <property type="entry name" value="Anti-sigma_ant"/>
</dbReference>
<sequence length="104" mass="11840">MEPWMQIKGACLTVTLPPEVDHPVSDRIRKESDKILADRYVSTMVFDFQNTTFMDSSGIGLLMGRYKVLGMRSKSIRAVNVGSHVEKLLRLAGVHKYIEICRQK</sequence>
<evidence type="ECO:0000256" key="1">
    <source>
        <dbReference type="ARBA" id="ARBA00009013"/>
    </source>
</evidence>
<dbReference type="InterPro" id="IPR002645">
    <property type="entry name" value="STAS_dom"/>
</dbReference>
<proteinExistence type="inferred from homology"/>
<dbReference type="PANTHER" id="PTHR33495">
    <property type="entry name" value="ANTI-SIGMA FACTOR ANTAGONIST TM_1081-RELATED-RELATED"/>
    <property type="match status" value="1"/>
</dbReference>
<comment type="similarity">
    <text evidence="1 2">Belongs to the anti-sigma-factor antagonist family.</text>
</comment>
<dbReference type="PROSITE" id="PS50801">
    <property type="entry name" value="STAS"/>
    <property type="match status" value="1"/>
</dbReference>
<name>A0A9D2DRC0_9FIRM</name>
<protein>
    <recommendedName>
        <fullName evidence="2">Anti-sigma factor antagonist</fullName>
    </recommendedName>
</protein>
<dbReference type="EMBL" id="DXBU01000041">
    <property type="protein sequence ID" value="HIZ21777.1"/>
    <property type="molecule type" value="Genomic_DNA"/>
</dbReference>
<evidence type="ECO:0000259" key="3">
    <source>
        <dbReference type="PROSITE" id="PS50801"/>
    </source>
</evidence>
<dbReference type="CDD" id="cd07043">
    <property type="entry name" value="STAS_anti-anti-sigma_factors"/>
    <property type="match status" value="1"/>
</dbReference>
<evidence type="ECO:0000256" key="2">
    <source>
        <dbReference type="RuleBase" id="RU003749"/>
    </source>
</evidence>
<dbReference type="SUPFAM" id="SSF52091">
    <property type="entry name" value="SpoIIaa-like"/>
    <property type="match status" value="1"/>
</dbReference>
<reference evidence="4" key="2">
    <citation type="submission" date="2021-04" db="EMBL/GenBank/DDBJ databases">
        <authorList>
            <person name="Gilroy R."/>
        </authorList>
    </citation>
    <scope>NUCLEOTIDE SEQUENCE</scope>
    <source>
        <strain evidence="4">14324</strain>
    </source>
</reference>
<reference evidence="4" key="1">
    <citation type="journal article" date="2021" name="PeerJ">
        <title>Extensive microbial diversity within the chicken gut microbiome revealed by metagenomics and culture.</title>
        <authorList>
            <person name="Gilroy R."/>
            <person name="Ravi A."/>
            <person name="Getino M."/>
            <person name="Pursley I."/>
            <person name="Horton D.L."/>
            <person name="Alikhan N.F."/>
            <person name="Baker D."/>
            <person name="Gharbi K."/>
            <person name="Hall N."/>
            <person name="Watson M."/>
            <person name="Adriaenssens E.M."/>
            <person name="Foster-Nyarko E."/>
            <person name="Jarju S."/>
            <person name="Secka A."/>
            <person name="Antonio M."/>
            <person name="Oren A."/>
            <person name="Chaudhuri R.R."/>
            <person name="La Ragione R."/>
            <person name="Hildebrand F."/>
            <person name="Pallen M.J."/>
        </authorList>
    </citation>
    <scope>NUCLEOTIDE SEQUENCE</scope>
    <source>
        <strain evidence="4">14324</strain>
    </source>
</reference>
<organism evidence="4 5">
    <name type="scientific">Candidatus Blautia faecigallinarum</name>
    <dbReference type="NCBI Taxonomy" id="2838488"/>
    <lineage>
        <taxon>Bacteria</taxon>
        <taxon>Bacillati</taxon>
        <taxon>Bacillota</taxon>
        <taxon>Clostridia</taxon>
        <taxon>Lachnospirales</taxon>
        <taxon>Lachnospiraceae</taxon>
        <taxon>Blautia</taxon>
    </lineage>
</organism>
<accession>A0A9D2DRC0</accession>
<evidence type="ECO:0000313" key="5">
    <source>
        <dbReference type="Proteomes" id="UP000824041"/>
    </source>
</evidence>